<sequence length="301" mass="35632">MMDDNSVSKYISKEVLAYEPTEEEIKFYHKHNHKSIRYIFCGKELDDFEKQKIKELKDYVNNLKLKEREKEKDEKSKNTILETYESLFKDTIFFDDNYVLRFLQGNEFIYEKCYNDMLRHIKWRQENLPIHLGEIKEFLNKGYCYIHGRDKQMHPIIIINCKNIISANTKDVLRVLYYWLEFCISKLLIEGKIEQWRVIIDLTSCGVLNIPISTLKDISRNLSCNYRSRLSKMLVLSAPLVVTGIWHMLKSIIPVVTQQKITITSSETEKKLLDQVQLDQLEKKFGGICNNATKFDEPILP</sequence>
<dbReference type="OMA" id="ICSRMPQ"/>
<feature type="domain" description="CRAL-TRIO" evidence="2">
    <location>
        <begin position="146"/>
        <end position="293"/>
    </location>
</feature>
<dbReference type="InterPro" id="IPR036273">
    <property type="entry name" value="CRAL/TRIO_N_dom_sf"/>
</dbReference>
<dbReference type="Proteomes" id="UP000220797">
    <property type="component" value="Unassembled WGS sequence"/>
</dbReference>
<comment type="caution">
    <text evidence="3">The sequence shown here is derived from an EMBL/GenBank/DDBJ whole genome shotgun (WGS) entry which is preliminary data.</text>
</comment>
<dbReference type="EMBL" id="CVMV01000059">
    <property type="protein sequence ID" value="CRG96325.1"/>
    <property type="molecule type" value="Genomic_DNA"/>
</dbReference>
<name>A0A1J1GV11_PLAGA</name>
<evidence type="ECO:0000313" key="4">
    <source>
        <dbReference type="Proteomes" id="UP000220797"/>
    </source>
</evidence>
<dbReference type="OrthoDB" id="75724at2759"/>
<dbReference type="Gene3D" id="3.40.525.10">
    <property type="entry name" value="CRAL-TRIO lipid binding domain"/>
    <property type="match status" value="1"/>
</dbReference>
<dbReference type="VEuPathDB" id="PlasmoDB:PGAL8A_00354300"/>
<accession>A0A1J1GV11</accession>
<dbReference type="AlphaFoldDB" id="A0A1J1GV11"/>
<dbReference type="InterPro" id="IPR001251">
    <property type="entry name" value="CRAL-TRIO_dom"/>
</dbReference>
<feature type="coiled-coil region" evidence="1">
    <location>
        <begin position="49"/>
        <end position="76"/>
    </location>
</feature>
<protein>
    <submittedName>
        <fullName evidence="3">CRAL/TRIO domain-containing protein, putative</fullName>
    </submittedName>
</protein>
<dbReference type="RefSeq" id="XP_028529130.1">
    <property type="nucleotide sequence ID" value="XM_028672593.1"/>
</dbReference>
<dbReference type="CDD" id="cd00170">
    <property type="entry name" value="SEC14"/>
    <property type="match status" value="1"/>
</dbReference>
<evidence type="ECO:0000256" key="1">
    <source>
        <dbReference type="SAM" id="Coils"/>
    </source>
</evidence>
<dbReference type="PANTHER" id="PTHR46818:SF1">
    <property type="entry name" value="CHROMOSOME UNDETERMINED SCAFFOLD_125, WHOLE GENOME SHOTGUN SEQUENCE"/>
    <property type="match status" value="1"/>
</dbReference>
<dbReference type="InterPro" id="IPR036865">
    <property type="entry name" value="CRAL-TRIO_dom_sf"/>
</dbReference>
<organism evidence="3 4">
    <name type="scientific">Plasmodium gallinaceum</name>
    <dbReference type="NCBI Taxonomy" id="5849"/>
    <lineage>
        <taxon>Eukaryota</taxon>
        <taxon>Sar</taxon>
        <taxon>Alveolata</taxon>
        <taxon>Apicomplexa</taxon>
        <taxon>Aconoidasida</taxon>
        <taxon>Haemosporida</taxon>
        <taxon>Plasmodiidae</taxon>
        <taxon>Plasmodium</taxon>
        <taxon>Plasmodium (Haemamoeba)</taxon>
    </lineage>
</organism>
<dbReference type="PROSITE" id="PS50191">
    <property type="entry name" value="CRAL_TRIO"/>
    <property type="match status" value="1"/>
</dbReference>
<reference evidence="3" key="1">
    <citation type="submission" date="2015-04" db="EMBL/GenBank/DDBJ databases">
        <authorList>
            <consortium name="Pathogen Informatics"/>
        </authorList>
    </citation>
    <scope>NUCLEOTIDE SEQUENCE [LARGE SCALE GENOMIC DNA]</scope>
    <source>
        <strain evidence="3">8A</strain>
    </source>
</reference>
<dbReference type="GeneID" id="39732073"/>
<keyword evidence="1" id="KW-0175">Coiled coil</keyword>
<dbReference type="SUPFAM" id="SSF52087">
    <property type="entry name" value="CRAL/TRIO domain"/>
    <property type="match status" value="1"/>
</dbReference>
<keyword evidence="4" id="KW-1185">Reference proteome</keyword>
<gene>
    <name evidence="3" type="ORF">PGAL8A_00354300</name>
</gene>
<evidence type="ECO:0000313" key="3">
    <source>
        <dbReference type="EMBL" id="CRG96325.1"/>
    </source>
</evidence>
<dbReference type="SMART" id="SM00516">
    <property type="entry name" value="SEC14"/>
    <property type="match status" value="1"/>
</dbReference>
<dbReference type="PANTHER" id="PTHR46818">
    <property type="entry name" value="DOMAIN-CONTAINING PROTEIN, PUTATIVE-RELATED"/>
    <property type="match status" value="1"/>
</dbReference>
<evidence type="ECO:0000259" key="2">
    <source>
        <dbReference type="PROSITE" id="PS50191"/>
    </source>
</evidence>
<dbReference type="Pfam" id="PF00650">
    <property type="entry name" value="CRAL_TRIO"/>
    <property type="match status" value="1"/>
</dbReference>
<dbReference type="SUPFAM" id="SSF46938">
    <property type="entry name" value="CRAL/TRIO N-terminal domain"/>
    <property type="match status" value="1"/>
</dbReference>
<proteinExistence type="predicted"/>